<protein>
    <submittedName>
        <fullName evidence="1">Uncharacterized protein</fullName>
    </submittedName>
</protein>
<sequence length="324" mass="36608">MKSFKFILLLLLVLIIPIRSWSQTPLINNNLLGVYGSQDDKVSRFQPMTLSFNTHHWQNGGSILVEVFQDSYVPAYAKYIVNLGYGFGANWGEKQMILVESSGEKYFDLEFGPEFDLGVVQSGYPNKGVPIYLKMKPYLQCRIRVTHSRNIVQTLQNSNQIQFPAIGTPTVISDFTPSKFSNDPLWTTSSLRVQGNDNHYIAQGNFGIGTTTPGEKLSVNGNIRAHEIKVESSATTWPDYVFDQDYDLPKLEDLKTYIVQNKHLPNVPNGTTVEREGVSLGEMNKILLQKVEELTLYMLQAADHAKKQDEAILELKSALKEIRK</sequence>
<evidence type="ECO:0000313" key="2">
    <source>
        <dbReference type="Proteomes" id="UP001597509"/>
    </source>
</evidence>
<dbReference type="EMBL" id="JBHUPE010000004">
    <property type="protein sequence ID" value="MFD2904416.1"/>
    <property type="molecule type" value="Genomic_DNA"/>
</dbReference>
<organism evidence="1 2">
    <name type="scientific">Sphingobacterium anhuiense</name>
    <dbReference type="NCBI Taxonomy" id="493780"/>
    <lineage>
        <taxon>Bacteria</taxon>
        <taxon>Pseudomonadati</taxon>
        <taxon>Bacteroidota</taxon>
        <taxon>Sphingobacteriia</taxon>
        <taxon>Sphingobacteriales</taxon>
        <taxon>Sphingobacteriaceae</taxon>
        <taxon>Sphingobacterium</taxon>
    </lineage>
</organism>
<reference evidence="2" key="1">
    <citation type="journal article" date="2019" name="Int. J. Syst. Evol. Microbiol.">
        <title>The Global Catalogue of Microorganisms (GCM) 10K type strain sequencing project: providing services to taxonomists for standard genome sequencing and annotation.</title>
        <authorList>
            <consortium name="The Broad Institute Genomics Platform"/>
            <consortium name="The Broad Institute Genome Sequencing Center for Infectious Disease"/>
            <person name="Wu L."/>
            <person name="Ma J."/>
        </authorList>
    </citation>
    <scope>NUCLEOTIDE SEQUENCE [LARGE SCALE GENOMIC DNA]</scope>
    <source>
        <strain evidence="2">KCTC 22209</strain>
    </source>
</reference>
<name>A0ABW5YWS6_9SPHI</name>
<evidence type="ECO:0000313" key="1">
    <source>
        <dbReference type="EMBL" id="MFD2904416.1"/>
    </source>
</evidence>
<accession>A0ABW5YWS6</accession>
<dbReference type="RefSeq" id="WP_380920378.1">
    <property type="nucleotide sequence ID" value="NZ_JBHUPE010000004.1"/>
</dbReference>
<dbReference type="Proteomes" id="UP001597509">
    <property type="component" value="Unassembled WGS sequence"/>
</dbReference>
<keyword evidence="2" id="KW-1185">Reference proteome</keyword>
<gene>
    <name evidence="1" type="ORF">ACFS6I_10805</name>
</gene>
<proteinExistence type="predicted"/>
<comment type="caution">
    <text evidence="1">The sequence shown here is derived from an EMBL/GenBank/DDBJ whole genome shotgun (WGS) entry which is preliminary data.</text>
</comment>